<keyword evidence="2" id="KW-1185">Reference proteome</keyword>
<dbReference type="Proteomes" id="UP001055072">
    <property type="component" value="Unassembled WGS sequence"/>
</dbReference>
<evidence type="ECO:0000313" key="1">
    <source>
        <dbReference type="EMBL" id="KAI0091481.1"/>
    </source>
</evidence>
<gene>
    <name evidence="1" type="ORF">BDY19DRAFT_628613</name>
</gene>
<accession>A0ACB8UBD0</accession>
<dbReference type="EMBL" id="MU274905">
    <property type="protein sequence ID" value="KAI0091481.1"/>
    <property type="molecule type" value="Genomic_DNA"/>
</dbReference>
<name>A0ACB8UBD0_9APHY</name>
<protein>
    <submittedName>
        <fullName evidence="1">Uncharacterized protein</fullName>
    </submittedName>
</protein>
<organism evidence="1 2">
    <name type="scientific">Irpex rosettiformis</name>
    <dbReference type="NCBI Taxonomy" id="378272"/>
    <lineage>
        <taxon>Eukaryota</taxon>
        <taxon>Fungi</taxon>
        <taxon>Dikarya</taxon>
        <taxon>Basidiomycota</taxon>
        <taxon>Agaricomycotina</taxon>
        <taxon>Agaricomycetes</taxon>
        <taxon>Polyporales</taxon>
        <taxon>Irpicaceae</taxon>
        <taxon>Irpex</taxon>
    </lineage>
</organism>
<evidence type="ECO:0000313" key="2">
    <source>
        <dbReference type="Proteomes" id="UP001055072"/>
    </source>
</evidence>
<sequence>MAERELPPPYVEGSKPPGAIGEPSTSCNASCSMGVNSVFQPSTQQHVNYVSLYSKHNAIAGSYIINAELPGSPLAHTAFFGKRHGRGNYMKSNVTPNASFHTRYGQISLNLATAGGTSVSNKAYVQVSSTHGRVNVNMFALQPGKHICLEVVTRHAPIVLFVPPNYQGALHLRTRKGQVKFLPAFANQARVINADDEGALVLFGEGEISLAEPTTDGLDYCSLVSRHGKLTIGISGVDQLETASDDSLIKKLGTLVVGPQIMRTVEMLRERSAMMRQ</sequence>
<reference evidence="1" key="1">
    <citation type="journal article" date="2021" name="Environ. Microbiol.">
        <title>Gene family expansions and transcriptome signatures uncover fungal adaptations to wood decay.</title>
        <authorList>
            <person name="Hage H."/>
            <person name="Miyauchi S."/>
            <person name="Viragh M."/>
            <person name="Drula E."/>
            <person name="Min B."/>
            <person name="Chaduli D."/>
            <person name="Navarro D."/>
            <person name="Favel A."/>
            <person name="Norest M."/>
            <person name="Lesage-Meessen L."/>
            <person name="Balint B."/>
            <person name="Merenyi Z."/>
            <person name="de Eugenio L."/>
            <person name="Morin E."/>
            <person name="Martinez A.T."/>
            <person name="Baldrian P."/>
            <person name="Stursova M."/>
            <person name="Martinez M.J."/>
            <person name="Novotny C."/>
            <person name="Magnuson J.K."/>
            <person name="Spatafora J.W."/>
            <person name="Maurice S."/>
            <person name="Pangilinan J."/>
            <person name="Andreopoulos W."/>
            <person name="LaButti K."/>
            <person name="Hundley H."/>
            <person name="Na H."/>
            <person name="Kuo A."/>
            <person name="Barry K."/>
            <person name="Lipzen A."/>
            <person name="Henrissat B."/>
            <person name="Riley R."/>
            <person name="Ahrendt S."/>
            <person name="Nagy L.G."/>
            <person name="Grigoriev I.V."/>
            <person name="Martin F."/>
            <person name="Rosso M.N."/>
        </authorList>
    </citation>
    <scope>NUCLEOTIDE SEQUENCE</scope>
    <source>
        <strain evidence="1">CBS 384.51</strain>
    </source>
</reference>
<proteinExistence type="predicted"/>
<comment type="caution">
    <text evidence="1">The sequence shown here is derived from an EMBL/GenBank/DDBJ whole genome shotgun (WGS) entry which is preliminary data.</text>
</comment>